<keyword evidence="10" id="KW-1185">Reference proteome</keyword>
<evidence type="ECO:0000256" key="8">
    <source>
        <dbReference type="RuleBase" id="RU000461"/>
    </source>
</evidence>
<keyword evidence="5 7" id="KW-0408">Iron</keyword>
<dbReference type="PRINTS" id="PR00385">
    <property type="entry name" value="P450"/>
</dbReference>
<evidence type="ECO:0000256" key="2">
    <source>
        <dbReference type="ARBA" id="ARBA00022617"/>
    </source>
</evidence>
<dbReference type="InterPro" id="IPR036396">
    <property type="entry name" value="Cyt_P450_sf"/>
</dbReference>
<dbReference type="OrthoDB" id="9764248at2"/>
<dbReference type="GO" id="GO:0005506">
    <property type="term" value="F:iron ion binding"/>
    <property type="evidence" value="ECO:0007669"/>
    <property type="project" value="InterPro"/>
</dbReference>
<dbReference type="GO" id="GO:0016705">
    <property type="term" value="F:oxidoreductase activity, acting on paired donors, with incorporation or reduction of molecular oxygen"/>
    <property type="evidence" value="ECO:0007669"/>
    <property type="project" value="InterPro"/>
</dbReference>
<dbReference type="PANTHER" id="PTHR24291">
    <property type="entry name" value="CYTOCHROME P450 FAMILY 4"/>
    <property type="match status" value="1"/>
</dbReference>
<protein>
    <submittedName>
        <fullName evidence="9">Cytochrome</fullName>
    </submittedName>
</protein>
<dbReference type="Pfam" id="PF00067">
    <property type="entry name" value="p450"/>
    <property type="match status" value="1"/>
</dbReference>
<proteinExistence type="inferred from homology"/>
<evidence type="ECO:0000256" key="1">
    <source>
        <dbReference type="ARBA" id="ARBA00010617"/>
    </source>
</evidence>
<evidence type="ECO:0000313" key="10">
    <source>
        <dbReference type="Proteomes" id="UP000232673"/>
    </source>
</evidence>
<feature type="binding site" description="axial binding residue" evidence="7">
    <location>
        <position position="391"/>
    </location>
    <ligand>
        <name>heme</name>
        <dbReference type="ChEBI" id="CHEBI:30413"/>
    </ligand>
    <ligandPart>
        <name>Fe</name>
        <dbReference type="ChEBI" id="CHEBI:18248"/>
    </ligandPart>
</feature>
<dbReference type="AlphaFoldDB" id="A0A2N0TS27"/>
<dbReference type="InterPro" id="IPR002401">
    <property type="entry name" value="Cyt_P450_E_grp-I"/>
</dbReference>
<dbReference type="PROSITE" id="PS00086">
    <property type="entry name" value="CYTOCHROME_P450"/>
    <property type="match status" value="1"/>
</dbReference>
<dbReference type="InterPro" id="IPR001128">
    <property type="entry name" value="Cyt_P450"/>
</dbReference>
<dbReference type="InterPro" id="IPR050196">
    <property type="entry name" value="Cytochrome_P450_Monoox"/>
</dbReference>
<dbReference type="Proteomes" id="UP000232673">
    <property type="component" value="Unassembled WGS sequence"/>
</dbReference>
<name>A0A2N0TS27_9FLAO</name>
<reference evidence="9 10" key="1">
    <citation type="submission" date="2015-10" db="EMBL/GenBank/DDBJ databases">
        <title>Draft genome sequence of Salegentibacter salinarum KCTC 12975.</title>
        <authorList>
            <person name="Lin W."/>
            <person name="Zheng Q."/>
        </authorList>
    </citation>
    <scope>NUCLEOTIDE SEQUENCE [LARGE SCALE GENOMIC DNA]</scope>
    <source>
        <strain evidence="9 10">KCTC 12975</strain>
    </source>
</reference>
<dbReference type="Gene3D" id="1.10.630.10">
    <property type="entry name" value="Cytochrome P450"/>
    <property type="match status" value="1"/>
</dbReference>
<gene>
    <name evidence="9" type="ORF">APR41_04660</name>
</gene>
<dbReference type="InterPro" id="IPR017972">
    <property type="entry name" value="Cyt_P450_CS"/>
</dbReference>
<comment type="caution">
    <text evidence="9">The sequence shown here is derived from an EMBL/GenBank/DDBJ whole genome shotgun (WGS) entry which is preliminary data.</text>
</comment>
<dbReference type="EMBL" id="LKTS01000034">
    <property type="protein sequence ID" value="PKD17506.1"/>
    <property type="molecule type" value="Genomic_DNA"/>
</dbReference>
<keyword evidence="3 7" id="KW-0479">Metal-binding</keyword>
<dbReference type="GO" id="GO:0020037">
    <property type="term" value="F:heme binding"/>
    <property type="evidence" value="ECO:0007669"/>
    <property type="project" value="InterPro"/>
</dbReference>
<keyword evidence="2 7" id="KW-0349">Heme</keyword>
<evidence type="ECO:0000256" key="5">
    <source>
        <dbReference type="ARBA" id="ARBA00023004"/>
    </source>
</evidence>
<evidence type="ECO:0000256" key="4">
    <source>
        <dbReference type="ARBA" id="ARBA00023002"/>
    </source>
</evidence>
<dbReference type="SUPFAM" id="SSF48264">
    <property type="entry name" value="Cytochrome P450"/>
    <property type="match status" value="1"/>
</dbReference>
<dbReference type="GO" id="GO:0004497">
    <property type="term" value="F:monooxygenase activity"/>
    <property type="evidence" value="ECO:0007669"/>
    <property type="project" value="UniProtKB-KW"/>
</dbReference>
<evidence type="ECO:0000256" key="6">
    <source>
        <dbReference type="ARBA" id="ARBA00023033"/>
    </source>
</evidence>
<evidence type="ECO:0000256" key="3">
    <source>
        <dbReference type="ARBA" id="ARBA00022723"/>
    </source>
</evidence>
<keyword evidence="6 8" id="KW-0503">Monooxygenase</keyword>
<dbReference type="PRINTS" id="PR00463">
    <property type="entry name" value="EP450I"/>
</dbReference>
<dbReference type="PANTHER" id="PTHR24291:SF50">
    <property type="entry name" value="BIFUNCTIONAL ALBAFLAVENONE MONOOXYGENASE_TERPENE SYNTHASE"/>
    <property type="match status" value="1"/>
</dbReference>
<keyword evidence="4 8" id="KW-0560">Oxidoreductase</keyword>
<comment type="cofactor">
    <cofactor evidence="7">
        <name>heme</name>
        <dbReference type="ChEBI" id="CHEBI:30413"/>
    </cofactor>
</comment>
<dbReference type="RefSeq" id="WP_079712094.1">
    <property type="nucleotide sequence ID" value="NZ_FUZC01000003.1"/>
</dbReference>
<organism evidence="9 10">
    <name type="scientific">Salegentibacter salinarum</name>
    <dbReference type="NCBI Taxonomy" id="447422"/>
    <lineage>
        <taxon>Bacteria</taxon>
        <taxon>Pseudomonadati</taxon>
        <taxon>Bacteroidota</taxon>
        <taxon>Flavobacteriia</taxon>
        <taxon>Flavobacteriales</taxon>
        <taxon>Flavobacteriaceae</taxon>
        <taxon>Salegentibacter</taxon>
    </lineage>
</organism>
<evidence type="ECO:0000313" key="9">
    <source>
        <dbReference type="EMBL" id="PKD17506.1"/>
    </source>
</evidence>
<accession>A0A2N0TS27</accession>
<dbReference type="STRING" id="447422.SAMN05660903_00956"/>
<sequence length="441" mass="51273">MAEKYIPTVSMFRFVKNAGRILKNPLPFHRENFEKYGDVFQIHIGPGQKVIFSRDAAFAEYVLQKNQKNYQKSTIQTRDLAKYVGKGLLTASGEHWAKQRKLIQPAFHKSHLTGLLESVQQAINIEIEKIQPNKKFDVFPVFNDLAFQTVVKSLFSSAANQKQINRLQYITEAAQKMLVKELRQPFKLWWFHLSGEIKKHINLTREARAILEDIVEERKKSETRYDDLLDMLLDARYEDGQPMDKEQLIDEILILFTAGHETTSNALTFTCELLARNPEAQEKIFKEVETAKSETHDLMGFVRSCVYTQQVIEESMRMYPPAYFIDRVNIEEDNFNGFKLPKGSSILFSCFEIHRHTKQWENPEKFDPERFLDSKAHSSHYFPFGAGPRKCIGNNFAMFEMIMAIAEVISRYKIVPKTSEMEIKPLITLKPKNAILEFSPR</sequence>
<comment type="similarity">
    <text evidence="1 8">Belongs to the cytochrome P450 family.</text>
</comment>
<evidence type="ECO:0000256" key="7">
    <source>
        <dbReference type="PIRSR" id="PIRSR602401-1"/>
    </source>
</evidence>